<gene>
    <name evidence="2" type="ORF">EYC80_010021</name>
</gene>
<dbReference type="Proteomes" id="UP000326757">
    <property type="component" value="Unassembled WGS sequence"/>
</dbReference>
<proteinExistence type="predicted"/>
<dbReference type="EMBL" id="VIGI01000015">
    <property type="protein sequence ID" value="KAB8291339.1"/>
    <property type="molecule type" value="Genomic_DNA"/>
</dbReference>
<dbReference type="GO" id="GO:0016832">
    <property type="term" value="F:aldehyde-lyase activity"/>
    <property type="evidence" value="ECO:0007669"/>
    <property type="project" value="InterPro"/>
</dbReference>
<keyword evidence="3" id="KW-1185">Reference proteome</keyword>
<name>A0A5N6JS17_MONLA</name>
<dbReference type="GO" id="GO:0005975">
    <property type="term" value="P:carbohydrate metabolic process"/>
    <property type="evidence" value="ECO:0007669"/>
    <property type="project" value="InterPro"/>
</dbReference>
<evidence type="ECO:0000313" key="2">
    <source>
        <dbReference type="EMBL" id="KAB8291339.1"/>
    </source>
</evidence>
<protein>
    <submittedName>
        <fullName evidence="2">Uncharacterized protein</fullName>
    </submittedName>
</protein>
<sequence>MAAQPNKEQLAHLQKWLLSYGPAKLFTESGNAIDSTKHIIPPEHKNLSQRAETYKIHEPLKVPNSTDYGVEKGKEASCMKTIGDFIDQALVDNPKSLRLLSPDELLSNKLDAVFKHIPDAIFNGMNSLTPKEDESLKSSANTHGKDSSRQPPTAKPAAPSRNPAAHDSELAPDVILVGIGSELTFEVVAAMVSGPAGAHRQQHGSDDSQSRECAPA</sequence>
<organism evidence="2 3">
    <name type="scientific">Monilinia laxa</name>
    <name type="common">Brown rot fungus</name>
    <name type="synonym">Sclerotinia laxa</name>
    <dbReference type="NCBI Taxonomy" id="61186"/>
    <lineage>
        <taxon>Eukaryota</taxon>
        <taxon>Fungi</taxon>
        <taxon>Dikarya</taxon>
        <taxon>Ascomycota</taxon>
        <taxon>Pezizomycotina</taxon>
        <taxon>Leotiomycetes</taxon>
        <taxon>Helotiales</taxon>
        <taxon>Sclerotiniaceae</taxon>
        <taxon>Monilinia</taxon>
    </lineage>
</organism>
<evidence type="ECO:0000256" key="1">
    <source>
        <dbReference type="SAM" id="MobiDB-lite"/>
    </source>
</evidence>
<reference evidence="2 3" key="1">
    <citation type="submission" date="2019-06" db="EMBL/GenBank/DDBJ databases">
        <title>Genome Sequence of the Brown Rot Fungal Pathogen Monilinia laxa.</title>
        <authorList>
            <person name="De Miccolis Angelini R.M."/>
            <person name="Landi L."/>
            <person name="Abate D."/>
            <person name="Pollastro S."/>
            <person name="Romanazzi G."/>
            <person name="Faretra F."/>
        </authorList>
    </citation>
    <scope>NUCLEOTIDE SEQUENCE [LARGE SCALE GENOMIC DNA]</scope>
    <source>
        <strain evidence="2 3">Mlax316</strain>
    </source>
</reference>
<dbReference type="PANTHER" id="PTHR31273:SF1">
    <property type="entry name" value="PHOSPHOKETOLASE-RELATED"/>
    <property type="match status" value="1"/>
</dbReference>
<dbReference type="OrthoDB" id="2532903at2759"/>
<dbReference type="Gene3D" id="3.40.50.970">
    <property type="match status" value="2"/>
</dbReference>
<feature type="region of interest" description="Disordered" evidence="1">
    <location>
        <begin position="126"/>
        <end position="169"/>
    </location>
</feature>
<evidence type="ECO:0000313" key="3">
    <source>
        <dbReference type="Proteomes" id="UP000326757"/>
    </source>
</evidence>
<dbReference type="InterPro" id="IPR005593">
    <property type="entry name" value="Xul5P/Fru6P_PKetolase"/>
</dbReference>
<dbReference type="AlphaFoldDB" id="A0A5N6JS17"/>
<comment type="caution">
    <text evidence="2">The sequence shown here is derived from an EMBL/GenBank/DDBJ whole genome shotgun (WGS) entry which is preliminary data.</text>
</comment>
<dbReference type="Pfam" id="PF03894">
    <property type="entry name" value="XFP"/>
    <property type="match status" value="1"/>
</dbReference>
<dbReference type="PANTHER" id="PTHR31273">
    <property type="entry name" value="PHOSPHOKETOLASE-RELATED"/>
    <property type="match status" value="1"/>
</dbReference>
<accession>A0A5N6JS17</accession>
<feature type="region of interest" description="Disordered" evidence="1">
    <location>
        <begin position="195"/>
        <end position="216"/>
    </location>
</feature>